<dbReference type="AlphaFoldDB" id="A0A382WEW3"/>
<dbReference type="EMBL" id="UINC01159295">
    <property type="protein sequence ID" value="SVD57302.1"/>
    <property type="molecule type" value="Genomic_DNA"/>
</dbReference>
<accession>A0A382WEW3</accession>
<feature type="non-terminal residue" evidence="1">
    <location>
        <position position="1"/>
    </location>
</feature>
<reference evidence="1" key="1">
    <citation type="submission" date="2018-05" db="EMBL/GenBank/DDBJ databases">
        <authorList>
            <person name="Lanie J.A."/>
            <person name="Ng W.-L."/>
            <person name="Kazmierczak K.M."/>
            <person name="Andrzejewski T.M."/>
            <person name="Davidsen T.M."/>
            <person name="Wayne K.J."/>
            <person name="Tettelin H."/>
            <person name="Glass J.I."/>
            <person name="Rusch D."/>
            <person name="Podicherti R."/>
            <person name="Tsui H.-C.T."/>
            <person name="Winkler M.E."/>
        </authorList>
    </citation>
    <scope>NUCLEOTIDE SEQUENCE</scope>
</reference>
<name>A0A382WEW3_9ZZZZ</name>
<gene>
    <name evidence="1" type="ORF">METZ01_LOCUS410156</name>
</gene>
<sequence length="58" mass="6499">VIAAFAPDTFDSEGNLIPPDMRQLLGRHKEEFAQWIIRVGPRDFAPFSCEIDVALAAR</sequence>
<organism evidence="1">
    <name type="scientific">marine metagenome</name>
    <dbReference type="NCBI Taxonomy" id="408172"/>
    <lineage>
        <taxon>unclassified sequences</taxon>
        <taxon>metagenomes</taxon>
        <taxon>ecological metagenomes</taxon>
    </lineage>
</organism>
<protein>
    <submittedName>
        <fullName evidence="1">Uncharacterized protein</fullName>
    </submittedName>
</protein>
<proteinExistence type="predicted"/>
<evidence type="ECO:0000313" key="1">
    <source>
        <dbReference type="EMBL" id="SVD57302.1"/>
    </source>
</evidence>